<dbReference type="RefSeq" id="WP_171680883.1">
    <property type="nucleotide sequence ID" value="NZ_JABGBN010000007.1"/>
</dbReference>
<comment type="caution">
    <text evidence="1">The sequence shown here is derived from an EMBL/GenBank/DDBJ whole genome shotgun (WGS) entry which is preliminary data.</text>
</comment>
<dbReference type="Proteomes" id="UP000537862">
    <property type="component" value="Unassembled WGS sequence"/>
</dbReference>
<reference evidence="1 2" key="1">
    <citation type="submission" date="2020-05" db="EMBL/GenBank/DDBJ databases">
        <authorList>
            <person name="Niu N."/>
        </authorList>
    </citation>
    <scope>NUCLEOTIDE SEQUENCE [LARGE SCALE GENOMIC DNA]</scope>
    <source>
        <strain evidence="1 2">3340-03</strain>
    </source>
</reference>
<name>A0A849P9J5_9BURK</name>
<dbReference type="AlphaFoldDB" id="A0A849P9J5"/>
<protein>
    <submittedName>
        <fullName evidence="1">DUF945 family protein</fullName>
    </submittedName>
</protein>
<proteinExistence type="predicted"/>
<gene>
    <name evidence="1" type="ORF">HKX39_08440</name>
</gene>
<accession>A0A849P9J5</accession>
<evidence type="ECO:0000313" key="2">
    <source>
        <dbReference type="Proteomes" id="UP000537862"/>
    </source>
</evidence>
<evidence type="ECO:0000313" key="1">
    <source>
        <dbReference type="EMBL" id="NOL52188.1"/>
    </source>
</evidence>
<dbReference type="Pfam" id="PF06097">
    <property type="entry name" value="DUF945"/>
    <property type="match status" value="1"/>
</dbReference>
<dbReference type="InterPro" id="IPR010352">
    <property type="entry name" value="DUF945"/>
</dbReference>
<keyword evidence="2" id="KW-1185">Reference proteome</keyword>
<dbReference type="EMBL" id="JABGBN010000007">
    <property type="protein sequence ID" value="NOL52188.1"/>
    <property type="molecule type" value="Genomic_DNA"/>
</dbReference>
<sequence>MRKTTFITGIVIALAAIYPIASHYHGKQIKERLDTQVQQLNQKLAEFGLKDVHITADQGESGIFSSQYIFGLKAQNGEHIELLNSAIQHGPFPLDALKKGHFSPSSYTNTITLIRNEKTAPFFKLFQVEQPLLVEYTHGYNKHIKGNAQLAPLLAENKTSTKEDQFSMGKVQLDFKTNHQFSDFSTQWTLDGLQIKSTSQNTPAFELTMGSVKASTQGSVSAQNQFNYQTTSDIKDIRVEVQNNIITVQEINGTGNVDDDGIMIGLNEKGSYKNILLNGNPIGEIDIDMGYQRLDSASTKQFLSIAGTILSDLIKQDLNKPADTKVDVEAILAPHLPTLKSLGQDIFKHSPVLQYGPITHRNQGGAFSIKADMGFRFPDLAQVQSQDELAIQSIAKADFSLKSHQDWLSTLLIDVMNFAAKDKGLPAPSAEEKQIMQKLNADIQQALLQSELANADQQAVSITLSATAPEGKSLKDIETIRYNGQDYPVIALVGLLDSRFKQFIQQMALSESQMKATEIFSKYMD</sequence>
<organism evidence="1 2">
    <name type="scientific">Pelistega suis</name>
    <dbReference type="NCBI Taxonomy" id="1631957"/>
    <lineage>
        <taxon>Bacteria</taxon>
        <taxon>Pseudomonadati</taxon>
        <taxon>Pseudomonadota</taxon>
        <taxon>Betaproteobacteria</taxon>
        <taxon>Burkholderiales</taxon>
        <taxon>Alcaligenaceae</taxon>
        <taxon>Pelistega</taxon>
    </lineage>
</organism>